<evidence type="ECO:0000313" key="5">
    <source>
        <dbReference type="Proteomes" id="UP000441754"/>
    </source>
</evidence>
<evidence type="ECO:0000256" key="2">
    <source>
        <dbReference type="ARBA" id="ARBA00023239"/>
    </source>
</evidence>
<feature type="domain" description="Alginate lyase" evidence="3">
    <location>
        <begin position="56"/>
        <end position="333"/>
    </location>
</feature>
<keyword evidence="2 4" id="KW-0456">Lyase</keyword>
<dbReference type="InterPro" id="IPR008397">
    <property type="entry name" value="Alginate_lyase_dom"/>
</dbReference>
<dbReference type="SUPFAM" id="SSF48230">
    <property type="entry name" value="Chondroitin AC/alginate lyase"/>
    <property type="match status" value="1"/>
</dbReference>
<evidence type="ECO:0000259" key="3">
    <source>
        <dbReference type="Pfam" id="PF05426"/>
    </source>
</evidence>
<keyword evidence="1" id="KW-0732">Signal</keyword>
<protein>
    <submittedName>
        <fullName evidence="4">Alginate lyase</fullName>
    </submittedName>
</protein>
<dbReference type="RefSeq" id="WP_154177403.1">
    <property type="nucleotide sequence ID" value="NZ_WJXZ01000014.1"/>
</dbReference>
<dbReference type="Gene3D" id="1.50.10.100">
    <property type="entry name" value="Chondroitin AC/alginate lyase"/>
    <property type="match status" value="1"/>
</dbReference>
<dbReference type="OrthoDB" id="7210452at2"/>
<organism evidence="4 5">
    <name type="scientific">Larkinella terrae</name>
    <dbReference type="NCBI Taxonomy" id="2025311"/>
    <lineage>
        <taxon>Bacteria</taxon>
        <taxon>Pseudomonadati</taxon>
        <taxon>Bacteroidota</taxon>
        <taxon>Cytophagia</taxon>
        <taxon>Cytophagales</taxon>
        <taxon>Spirosomataceae</taxon>
        <taxon>Larkinella</taxon>
    </lineage>
</organism>
<dbReference type="GO" id="GO:0042597">
    <property type="term" value="C:periplasmic space"/>
    <property type="evidence" value="ECO:0007669"/>
    <property type="project" value="InterPro"/>
</dbReference>
<comment type="caution">
    <text evidence="4">The sequence shown here is derived from an EMBL/GenBank/DDBJ whole genome shotgun (WGS) entry which is preliminary data.</text>
</comment>
<dbReference type="AlphaFoldDB" id="A0A7K0EQC8"/>
<proteinExistence type="predicted"/>
<name>A0A7K0EQC8_9BACT</name>
<keyword evidence="5" id="KW-1185">Reference proteome</keyword>
<accession>A0A7K0EQC8</accession>
<sequence>MQTRFILFTIFLYYGLVGLVRGQLPAPGSQKTAVIATLKSHVLAEARWAMQQEPITVTAQTSPRSAGGPHDFFSEGDYWWPDSTNPQGPYIQRDGMTNPDNFVAHRQAMIRFSRIVGALASAYVITRDETYVRQAFRHLNAWFVDPATRMNPSLLYTQAIKGRATGRGIGIIDTIHLMEVTQGVRVMEKSKSANQKSVAAIRHWFTDYLTWLTTHPYGKDEMNAKNNHGTCWVMQVAAFASLTKNDSLLLFCRNRYKTVLLPDQMAADGSFPLELRRTKPYGYSLFNLDAMTMICQILSTPTDNLWAFQTADGRGIRRGIAYLFPFVQNKSRWPQKPDVMYWNDWPVAHPFLVFGALAFKQPDWLTTWKKLDHDPQVEEVLRNLPIRNPVIWL</sequence>
<dbReference type="InterPro" id="IPR008929">
    <property type="entry name" value="Chondroitin_lyas"/>
</dbReference>
<evidence type="ECO:0000313" key="4">
    <source>
        <dbReference type="EMBL" id="MRS64033.1"/>
    </source>
</evidence>
<dbReference type="EMBL" id="WJXZ01000014">
    <property type="protein sequence ID" value="MRS64033.1"/>
    <property type="molecule type" value="Genomic_DNA"/>
</dbReference>
<gene>
    <name evidence="4" type="ORF">GJJ30_22240</name>
</gene>
<reference evidence="4 5" key="1">
    <citation type="journal article" date="2018" name="Antonie Van Leeuwenhoek">
        <title>Larkinella terrae sp. nov., isolated from soil on Jeju Island, South Korea.</title>
        <authorList>
            <person name="Ten L.N."/>
            <person name="Jeon J."/>
            <person name="Park S.J."/>
            <person name="Park S."/>
            <person name="Lee S.Y."/>
            <person name="Kim M.K."/>
            <person name="Jung H.Y."/>
        </authorList>
    </citation>
    <scope>NUCLEOTIDE SEQUENCE [LARGE SCALE GENOMIC DNA]</scope>
    <source>
        <strain evidence="4 5">KCTC 52001</strain>
    </source>
</reference>
<evidence type="ECO:0000256" key="1">
    <source>
        <dbReference type="ARBA" id="ARBA00022729"/>
    </source>
</evidence>
<dbReference type="Proteomes" id="UP000441754">
    <property type="component" value="Unassembled WGS sequence"/>
</dbReference>
<dbReference type="GO" id="GO:0016829">
    <property type="term" value="F:lyase activity"/>
    <property type="evidence" value="ECO:0007669"/>
    <property type="project" value="UniProtKB-KW"/>
</dbReference>
<dbReference type="Pfam" id="PF05426">
    <property type="entry name" value="Alginate_lyase"/>
    <property type="match status" value="1"/>
</dbReference>